<keyword evidence="4 5" id="KW-0378">Hydrolase</keyword>
<gene>
    <name evidence="5" type="ORF">LshimejAT787_0302710</name>
</gene>
<evidence type="ECO:0000313" key="5">
    <source>
        <dbReference type="EMBL" id="GLB35983.1"/>
    </source>
</evidence>
<dbReference type="SUPFAM" id="SSF53474">
    <property type="entry name" value="alpha/beta-Hydrolases"/>
    <property type="match status" value="1"/>
</dbReference>
<dbReference type="InterPro" id="IPR019363">
    <property type="entry name" value="LDAH"/>
</dbReference>
<comment type="similarity">
    <text evidence="2">Belongs to the AB hydrolase superfamily. LDAH family.</text>
</comment>
<evidence type="ECO:0000256" key="2">
    <source>
        <dbReference type="ARBA" id="ARBA00008300"/>
    </source>
</evidence>
<dbReference type="EMBL" id="BRPK01000003">
    <property type="protein sequence ID" value="GLB35983.1"/>
    <property type="molecule type" value="Genomic_DNA"/>
</dbReference>
<comment type="caution">
    <text evidence="5">The sequence shown here is derived from an EMBL/GenBank/DDBJ whole genome shotgun (WGS) entry which is preliminary data.</text>
</comment>
<dbReference type="Proteomes" id="UP001063166">
    <property type="component" value="Unassembled WGS sequence"/>
</dbReference>
<dbReference type="PANTHER" id="PTHR13390">
    <property type="entry name" value="LIPASE"/>
    <property type="match status" value="1"/>
</dbReference>
<dbReference type="Gene3D" id="3.40.50.1820">
    <property type="entry name" value="alpha/beta hydrolase"/>
    <property type="match status" value="1"/>
</dbReference>
<dbReference type="GO" id="GO:0019915">
    <property type="term" value="P:lipid storage"/>
    <property type="evidence" value="ECO:0007669"/>
    <property type="project" value="InterPro"/>
</dbReference>
<dbReference type="GO" id="GO:0005811">
    <property type="term" value="C:lipid droplet"/>
    <property type="evidence" value="ECO:0007669"/>
    <property type="project" value="UniProtKB-SubCell"/>
</dbReference>
<dbReference type="OrthoDB" id="448051at2759"/>
<reference evidence="5" key="1">
    <citation type="submission" date="2022-07" db="EMBL/GenBank/DDBJ databases">
        <title>The genome of Lyophyllum shimeji provides insight into the initial evolution of ectomycorrhizal fungal genome.</title>
        <authorList>
            <person name="Kobayashi Y."/>
            <person name="Shibata T."/>
            <person name="Hirakawa H."/>
            <person name="Shigenobu S."/>
            <person name="Nishiyama T."/>
            <person name="Yamada A."/>
            <person name="Hasebe M."/>
            <person name="Kawaguchi M."/>
        </authorList>
    </citation>
    <scope>NUCLEOTIDE SEQUENCE</scope>
    <source>
        <strain evidence="5">AT787</strain>
    </source>
</reference>
<dbReference type="InterPro" id="IPR029058">
    <property type="entry name" value="AB_hydrolase_fold"/>
</dbReference>
<keyword evidence="6" id="KW-1185">Reference proteome</keyword>
<name>A0A9P3PHE8_LYOSH</name>
<evidence type="ECO:0000313" key="6">
    <source>
        <dbReference type="Proteomes" id="UP001063166"/>
    </source>
</evidence>
<accession>A0A9P3PHE8</accession>
<keyword evidence="3" id="KW-0551">Lipid droplet</keyword>
<dbReference type="AlphaFoldDB" id="A0A9P3PHE8"/>
<organism evidence="5 6">
    <name type="scientific">Lyophyllum shimeji</name>
    <name type="common">Hon-shimeji</name>
    <name type="synonym">Tricholoma shimeji</name>
    <dbReference type="NCBI Taxonomy" id="47721"/>
    <lineage>
        <taxon>Eukaryota</taxon>
        <taxon>Fungi</taxon>
        <taxon>Dikarya</taxon>
        <taxon>Basidiomycota</taxon>
        <taxon>Agaricomycotina</taxon>
        <taxon>Agaricomycetes</taxon>
        <taxon>Agaricomycetidae</taxon>
        <taxon>Agaricales</taxon>
        <taxon>Tricholomatineae</taxon>
        <taxon>Lyophyllaceae</taxon>
        <taxon>Lyophyllum</taxon>
    </lineage>
</organism>
<dbReference type="GO" id="GO:0016298">
    <property type="term" value="F:lipase activity"/>
    <property type="evidence" value="ECO:0007669"/>
    <property type="project" value="InterPro"/>
</dbReference>
<dbReference type="PANTHER" id="PTHR13390:SF0">
    <property type="entry name" value="LIPID DROPLET-ASSOCIATED HYDROLASE"/>
    <property type="match status" value="1"/>
</dbReference>
<evidence type="ECO:0000256" key="1">
    <source>
        <dbReference type="ARBA" id="ARBA00004502"/>
    </source>
</evidence>
<protein>
    <submittedName>
        <fullName evidence="5">Lipid-droplet associated hydrolase</fullName>
    </submittedName>
</protein>
<proteinExistence type="inferred from homology"/>
<dbReference type="Pfam" id="PF10230">
    <property type="entry name" value="LIDHydrolase"/>
    <property type="match status" value="1"/>
</dbReference>
<evidence type="ECO:0000256" key="3">
    <source>
        <dbReference type="ARBA" id="ARBA00022677"/>
    </source>
</evidence>
<sequence>MALPPFLHPCNPTKPGYFNAVFQHRYPFGLSHALWWPAKLSTPETVILFIPGNPGLLDFYVPFLSSLYQADTTSKLAIFAHSHIGHTPGIEHLHVLPASRYGLTAQVEASIEAFDAIHSAFGIDTRVILVGHSVGAWVSLQVLKARPLAASAIFLLCPTISEMAKTPNGRRISWLFSPHMRTIVSKLSYLTRILPVWFLALLHPSWPLSQVLVLRTLLQSPRSILAALHMAHDEMGTIRDLDIDLLEMHRDQLWFYFAERDDWVGEQRENVLRSLKPDSENVRVVHGHHGIPHSFCINHGEQLALQCCEWLDDYRALQS</sequence>
<evidence type="ECO:0000256" key="4">
    <source>
        <dbReference type="ARBA" id="ARBA00022801"/>
    </source>
</evidence>
<comment type="subcellular location">
    <subcellularLocation>
        <location evidence="1">Lipid droplet</location>
    </subcellularLocation>
</comment>